<sequence>MAKSKTFTIEPLKETTLKLELIGDTDLILHKRSRYYEQAECWKQAHDKGTKMPEIYNQSKNIWEGLVTGIHWEKPITFHDEDISLYTQEEWESYMKDNRPCILTQAFKKAFTETFITFFKDSTGKKGTDIKRSLSMTGSICPVYFESVEVVNNIVPTSGISASPVLCSSNVFHNWRTTIEVSCPDIVFPHETVLQLIETSGKYIGIGTQRANGNGRYHINPENVTII</sequence>
<evidence type="ECO:0000313" key="1">
    <source>
        <dbReference type="EMBL" id="DAE18302.1"/>
    </source>
</evidence>
<dbReference type="EMBL" id="BK015653">
    <property type="protein sequence ID" value="DAE18302.1"/>
    <property type="molecule type" value="Genomic_DNA"/>
</dbReference>
<accession>A0A8S5QGA2</accession>
<reference evidence="1" key="1">
    <citation type="journal article" date="2021" name="Proc. Natl. Acad. Sci. U.S.A.">
        <title>A Catalog of Tens of Thousands of Viruses from Human Metagenomes Reveals Hidden Associations with Chronic Diseases.</title>
        <authorList>
            <person name="Tisza M.J."/>
            <person name="Buck C.B."/>
        </authorList>
    </citation>
    <scope>NUCLEOTIDE SEQUENCE</scope>
    <source>
        <strain evidence="1">CteHV32</strain>
    </source>
</reference>
<name>A0A8S5QGA2_9CAUD</name>
<organism evidence="1">
    <name type="scientific">Siphoviridae sp. cteHV32</name>
    <dbReference type="NCBI Taxonomy" id="2825588"/>
    <lineage>
        <taxon>Viruses</taxon>
        <taxon>Duplodnaviria</taxon>
        <taxon>Heunggongvirae</taxon>
        <taxon>Uroviricota</taxon>
        <taxon>Caudoviricetes</taxon>
    </lineage>
</organism>
<protein>
    <submittedName>
        <fullName evidence="1">Uncharacterized protein</fullName>
    </submittedName>
</protein>
<proteinExistence type="predicted"/>